<keyword evidence="3 7" id="KW-0812">Transmembrane</keyword>
<evidence type="ECO:0000256" key="1">
    <source>
        <dbReference type="ARBA" id="ARBA00004651"/>
    </source>
</evidence>
<feature type="transmembrane region" description="Helical" evidence="7">
    <location>
        <begin position="237"/>
        <end position="256"/>
    </location>
</feature>
<keyword evidence="4 7" id="KW-1133">Transmembrane helix</keyword>
<dbReference type="EMBL" id="JAGIOO010000001">
    <property type="protein sequence ID" value="MBP2473552.1"/>
    <property type="molecule type" value="Genomic_DNA"/>
</dbReference>
<evidence type="ECO:0000256" key="7">
    <source>
        <dbReference type="SAM" id="Phobius"/>
    </source>
</evidence>
<feature type="transmembrane region" description="Helical" evidence="7">
    <location>
        <begin position="268"/>
        <end position="296"/>
    </location>
</feature>
<organism evidence="8 9">
    <name type="scientific">Crossiella equi</name>
    <dbReference type="NCBI Taxonomy" id="130796"/>
    <lineage>
        <taxon>Bacteria</taxon>
        <taxon>Bacillati</taxon>
        <taxon>Actinomycetota</taxon>
        <taxon>Actinomycetes</taxon>
        <taxon>Pseudonocardiales</taxon>
        <taxon>Pseudonocardiaceae</taxon>
        <taxon>Crossiella</taxon>
    </lineage>
</organism>
<accession>A0ABS5AB84</accession>
<gene>
    <name evidence="8" type="ORF">JOF53_002424</name>
</gene>
<dbReference type="InterPro" id="IPR017039">
    <property type="entry name" value="Virul_fac_BrkB"/>
</dbReference>
<dbReference type="PANTHER" id="PTHR30213:SF0">
    <property type="entry name" value="UPF0761 MEMBRANE PROTEIN YIHY"/>
    <property type="match status" value="1"/>
</dbReference>
<comment type="caution">
    <text evidence="8">The sequence shown here is derived from an EMBL/GenBank/DDBJ whole genome shotgun (WGS) entry which is preliminary data.</text>
</comment>
<keyword evidence="5 7" id="KW-0472">Membrane</keyword>
<dbReference type="RefSeq" id="WP_086788151.1">
    <property type="nucleotide sequence ID" value="NZ_JAGIOO010000001.1"/>
</dbReference>
<sequence>MTSPQADPDERGSRAAQPKRARRGPLRLLARTLQKAWDDSIFSEAAEAAFWQTLSLPPLLLGLLGSLGFVADWLGPEIIQVVQTRIIELSGKVFTPNVVDGVIGDTVTNILTKGRGEIVSVGFLISLWAGSSATASFVDAITVAHGQYGARNLVWQRVLSLLLYLVTLVLLIIGLPVLALGPELLPEFFPDSWKPTVSLWVDRFYYPGTGLLLVLALATLYKVALPRKLPWHRGLPGAALAMAVFLLSSVGLRLYISWVTSTGFTYGALATPIAFLLFAFFIGFAIVLGAHFNAAIQELWPARQTRRERRRWRRLEMARTAEKLRSQAEQEAWATAAAKEAADRRRQAVEAELPPVASPADENPTVRVPRQDPGGTTEQAT</sequence>
<evidence type="ECO:0000256" key="4">
    <source>
        <dbReference type="ARBA" id="ARBA00022989"/>
    </source>
</evidence>
<evidence type="ECO:0000256" key="5">
    <source>
        <dbReference type="ARBA" id="ARBA00023136"/>
    </source>
</evidence>
<dbReference type="Proteomes" id="UP001519363">
    <property type="component" value="Unassembled WGS sequence"/>
</dbReference>
<name>A0ABS5AB84_9PSEU</name>
<feature type="transmembrane region" description="Helical" evidence="7">
    <location>
        <begin position="161"/>
        <end position="184"/>
    </location>
</feature>
<feature type="region of interest" description="Disordered" evidence="6">
    <location>
        <begin position="343"/>
        <end position="381"/>
    </location>
</feature>
<dbReference type="Pfam" id="PF03631">
    <property type="entry name" value="Virul_fac_BrkB"/>
    <property type="match status" value="1"/>
</dbReference>
<evidence type="ECO:0000313" key="9">
    <source>
        <dbReference type="Proteomes" id="UP001519363"/>
    </source>
</evidence>
<feature type="transmembrane region" description="Helical" evidence="7">
    <location>
        <begin position="204"/>
        <end position="225"/>
    </location>
</feature>
<proteinExistence type="predicted"/>
<evidence type="ECO:0000256" key="6">
    <source>
        <dbReference type="SAM" id="MobiDB-lite"/>
    </source>
</evidence>
<reference evidence="8 9" key="1">
    <citation type="submission" date="2021-03" db="EMBL/GenBank/DDBJ databases">
        <title>Sequencing the genomes of 1000 actinobacteria strains.</title>
        <authorList>
            <person name="Klenk H.-P."/>
        </authorList>
    </citation>
    <scope>NUCLEOTIDE SEQUENCE [LARGE SCALE GENOMIC DNA]</scope>
    <source>
        <strain evidence="8 9">DSM 44580</strain>
    </source>
</reference>
<dbReference type="PANTHER" id="PTHR30213">
    <property type="entry name" value="INNER MEMBRANE PROTEIN YHJD"/>
    <property type="match status" value="1"/>
</dbReference>
<evidence type="ECO:0000313" key="8">
    <source>
        <dbReference type="EMBL" id="MBP2473552.1"/>
    </source>
</evidence>
<protein>
    <submittedName>
        <fullName evidence="8">Membrane protein</fullName>
    </submittedName>
</protein>
<feature type="region of interest" description="Disordered" evidence="6">
    <location>
        <begin position="1"/>
        <end position="21"/>
    </location>
</feature>
<comment type="subcellular location">
    <subcellularLocation>
        <location evidence="1">Cell membrane</location>
        <topology evidence="1">Multi-pass membrane protein</topology>
    </subcellularLocation>
</comment>
<evidence type="ECO:0000256" key="2">
    <source>
        <dbReference type="ARBA" id="ARBA00022475"/>
    </source>
</evidence>
<keyword evidence="2" id="KW-1003">Cell membrane</keyword>
<keyword evidence="9" id="KW-1185">Reference proteome</keyword>
<evidence type="ECO:0000256" key="3">
    <source>
        <dbReference type="ARBA" id="ARBA00022692"/>
    </source>
</evidence>